<dbReference type="Proteomes" id="UP000179807">
    <property type="component" value="Unassembled WGS sequence"/>
</dbReference>
<dbReference type="EMBL" id="MLAK01001162">
    <property type="protein sequence ID" value="OHS96634.1"/>
    <property type="molecule type" value="Genomic_DNA"/>
</dbReference>
<accession>A0A1J4JBR0</accession>
<dbReference type="VEuPathDB" id="TrichDB:TRFO_37154"/>
<comment type="caution">
    <text evidence="1">The sequence shown here is derived from an EMBL/GenBank/DDBJ whole genome shotgun (WGS) entry which is preliminary data.</text>
</comment>
<name>A0A1J4JBR0_9EUKA</name>
<evidence type="ECO:0000313" key="1">
    <source>
        <dbReference type="EMBL" id="OHS96634.1"/>
    </source>
</evidence>
<proteinExistence type="predicted"/>
<reference evidence="1" key="1">
    <citation type="submission" date="2016-10" db="EMBL/GenBank/DDBJ databases">
        <authorList>
            <person name="Benchimol M."/>
            <person name="Almeida L.G."/>
            <person name="Vasconcelos A.T."/>
            <person name="Perreira-Neves A."/>
            <person name="Rosa I.A."/>
            <person name="Tasca T."/>
            <person name="Bogo M.R."/>
            <person name="de Souza W."/>
        </authorList>
    </citation>
    <scope>NUCLEOTIDE SEQUENCE [LARGE SCALE GENOMIC DNA]</scope>
    <source>
        <strain evidence="1">K</strain>
    </source>
</reference>
<protein>
    <submittedName>
        <fullName evidence="1">Uncharacterized protein</fullName>
    </submittedName>
</protein>
<dbReference type="RefSeq" id="XP_068349771.1">
    <property type="nucleotide sequence ID" value="XM_068511259.1"/>
</dbReference>
<dbReference type="GeneID" id="94845963"/>
<evidence type="ECO:0000313" key="2">
    <source>
        <dbReference type="Proteomes" id="UP000179807"/>
    </source>
</evidence>
<organism evidence="1 2">
    <name type="scientific">Tritrichomonas foetus</name>
    <dbReference type="NCBI Taxonomy" id="1144522"/>
    <lineage>
        <taxon>Eukaryota</taxon>
        <taxon>Metamonada</taxon>
        <taxon>Parabasalia</taxon>
        <taxon>Tritrichomonadida</taxon>
        <taxon>Tritrichomonadidae</taxon>
        <taxon>Tritrichomonas</taxon>
    </lineage>
</organism>
<sequence>MSSDSENQSNASEEEEINEPVDIIPQFDALKIDPKKNIFLSINKKVIAVHVQVMFSDLNLDDNLFAIFQGESHVTLDTYLSQVDPHFFKEIEVFRQSMENIAKSLKKWNNPVLSQYYITFLKSHLMFMGFCHDFGAVNVLFHFFSKLNKTDPEKRWVNNFFSKTNVDGVQKTFEAIKDTYCCLVGMFINNIGTGFFMDYSKDNIPNEILKVTEVLGIDQNLNLVQRTATRNGLLKFKPNENHYKKGSKTFKKPFIRYDFKKFQDIFELMTGNEDSKSIFQVIDNVINECDKTPINYFYKIVHDTKNLYIEMDESDDDNDDDYDDEDSKDFTDNIFVSSPPLPHEQLIIQQYARFDLIPAETNNNAAYFQLYSANFKGKNPAYSKPEKFIHELFSDVLNVSSTLPKDFLIRGTCYTPNYYHIEVDNEVDDEDDDQCLYYSYYLDVNDMMHPLEANLMRIFEFGAFYSTIENNKENLPKVFELEMQGCNKQRDFFKKQIQNIVKIIGMILFPDAPSKVTQPVSNLFIMSVFGQLYKLLIASNNLDEIENFNVGEIRYAFSMAMMGIIPSVYQNLFKLADMTQESTAEKLEFNEPEGNDHRVVYPLSFRIMLTHFLVDPGLRIRCPVIYNYLRLSPRFNAIKFIPIIAPVLYQIWEKRDEVADNPKMSFKDFSLTKSEFKAFVDHWGRAINFLNYGVLPNKTRNRLNKTNGVKSHKLLLRYFLPYEPGNWPALHVLQSLSEPHNEFISTLQKYKKIHCTEINDNEISENLPFNIDSSAYNQFLVRIIRDRLGPNGIPTFDEKAEQLFINNLSQCNFYMVFHPLLNSGGTVKSDDTTKSLIEHFESQLASIPITDDQKKQLFIHVKLPNKSAGLMLLIEKLMKIVLDLVKEAGFPIYHRTTFSEFKVSLSEQKRTKCFFDQLSQIEKDGFAAFNIAKGRAKDDFKVGQFAKIYSYLSEPVDKAKLAQTCQDAIVQKFMERAKIAETDVAPTPLEGVTNCRPFFTIIPKIFADLINEDKVDQRLKERSPSYVISEWEKLDEKKRMLVDCEEKEAINIIKSWDTKNSKNESPLLIAYFNEAKTNYIW</sequence>
<keyword evidence="2" id="KW-1185">Reference proteome</keyword>
<dbReference type="AlphaFoldDB" id="A0A1J4JBR0"/>
<gene>
    <name evidence="1" type="ORF">TRFO_37154</name>
</gene>